<dbReference type="InterPro" id="IPR036505">
    <property type="entry name" value="Amidase/PGRP_sf"/>
</dbReference>
<dbReference type="SMART" id="SM00644">
    <property type="entry name" value="Ami_2"/>
    <property type="match status" value="1"/>
</dbReference>
<evidence type="ECO:0000313" key="9">
    <source>
        <dbReference type="EMBL" id="AOT24263.1"/>
    </source>
</evidence>
<keyword evidence="10" id="KW-1185">Reference proteome</keyword>
<gene>
    <name evidence="9" type="primary">24</name>
    <name evidence="9" type="ORF">ANATOLE_24</name>
</gene>
<dbReference type="GO" id="GO:0071555">
    <property type="term" value="P:cell wall organization"/>
    <property type="evidence" value="ECO:0007669"/>
    <property type="project" value="UniProtKB-KW"/>
</dbReference>
<evidence type="ECO:0000256" key="4">
    <source>
        <dbReference type="ARBA" id="ARBA00022529"/>
    </source>
</evidence>
<evidence type="ECO:0000313" key="10">
    <source>
        <dbReference type="Proteomes" id="UP000223795"/>
    </source>
</evidence>
<dbReference type="InterPro" id="IPR051206">
    <property type="entry name" value="NAMLAA_amidase_2"/>
</dbReference>
<evidence type="ECO:0000259" key="8">
    <source>
        <dbReference type="SMART" id="SM00644"/>
    </source>
</evidence>
<dbReference type="GO" id="GO:0009254">
    <property type="term" value="P:peptidoglycan turnover"/>
    <property type="evidence" value="ECO:0007669"/>
    <property type="project" value="TreeGrafter"/>
</dbReference>
<dbReference type="PANTHER" id="PTHR30417:SF1">
    <property type="entry name" value="N-ACETYLMURAMOYL-L-ALANINE AMIDASE AMID"/>
    <property type="match status" value="1"/>
</dbReference>
<dbReference type="InterPro" id="IPR036365">
    <property type="entry name" value="PGBD-like_sf"/>
</dbReference>
<proteinExistence type="inferred from homology"/>
<dbReference type="OrthoDB" id="17298at10239"/>
<feature type="domain" description="N-acetylmuramoyl-L-alanine amidase" evidence="8">
    <location>
        <begin position="15"/>
        <end position="145"/>
    </location>
</feature>
<dbReference type="CDD" id="cd06583">
    <property type="entry name" value="PGRP"/>
    <property type="match status" value="1"/>
</dbReference>
<evidence type="ECO:0000256" key="7">
    <source>
        <dbReference type="ARBA" id="ARBA00023316"/>
    </source>
</evidence>
<organism evidence="9 10">
    <name type="scientific">Propionibacterium phage Anatole</name>
    <dbReference type="NCBI Taxonomy" id="1897531"/>
    <lineage>
        <taxon>Viruses</taxon>
        <taxon>Duplodnaviria</taxon>
        <taxon>Heunggongvirae</taxon>
        <taxon>Uroviricota</taxon>
        <taxon>Caudoviricetes</taxon>
        <taxon>Anatolevirus</taxon>
        <taxon>Anatolevirus anatole</taxon>
    </lineage>
</organism>
<comment type="catalytic activity">
    <reaction evidence="1">
        <text>Hydrolyzes the link between N-acetylmuramoyl residues and L-amino acid residues in certain cell-wall glycopeptides.</text>
        <dbReference type="EC" id="3.5.1.28"/>
    </reaction>
</comment>
<keyword evidence="7" id="KW-0961">Cell wall biogenesis/degradation</keyword>
<keyword evidence="4" id="KW-0929">Antimicrobial</keyword>
<dbReference type="EMBL" id="KX620748">
    <property type="protein sequence ID" value="AOT24263.1"/>
    <property type="molecule type" value="Genomic_DNA"/>
</dbReference>
<reference evidence="9 10" key="1">
    <citation type="submission" date="2016-07" db="EMBL/GenBank/DDBJ databases">
        <authorList>
            <person name="Modlin R.L."/>
            <person name="Cheng L.S."/>
            <person name="Marinelli L.J."/>
            <person name="Grosset N."/>
            <person name="Gautier M."/>
            <person name="Fitz-Gibbon S."/>
            <person name="Pellegrini M."/>
            <person name="Bowman C.A."/>
            <person name="Russell D.A."/>
            <person name="Jacobs-Sera D."/>
            <person name="Hatfull G.F."/>
        </authorList>
    </citation>
    <scope>NUCLEOTIDE SEQUENCE [LARGE SCALE GENOMIC DNA]</scope>
</reference>
<evidence type="ECO:0000256" key="5">
    <source>
        <dbReference type="ARBA" id="ARBA00022638"/>
    </source>
</evidence>
<dbReference type="InterPro" id="IPR036366">
    <property type="entry name" value="PGBDSf"/>
</dbReference>
<dbReference type="PANTHER" id="PTHR30417">
    <property type="entry name" value="N-ACETYLMURAMOYL-L-ALANINE AMIDASE AMID"/>
    <property type="match status" value="1"/>
</dbReference>
<dbReference type="GO" id="GO:0009253">
    <property type="term" value="P:peptidoglycan catabolic process"/>
    <property type="evidence" value="ECO:0007669"/>
    <property type="project" value="InterPro"/>
</dbReference>
<dbReference type="GO" id="GO:0008745">
    <property type="term" value="F:N-acetylmuramoyl-L-alanine amidase activity"/>
    <property type="evidence" value="ECO:0007669"/>
    <property type="project" value="UniProtKB-EC"/>
</dbReference>
<dbReference type="KEGG" id="vg:40072371"/>
<sequence>MDWTNLNADVTKLMNVHFTPGREGHTIDKIVIHHNGGNLSIDQIWNVWQDREASAHYQVQSDGRIGQLVNDWDTAWHAGDWDANLTSIGIEHADDSTDPWHVSDAAVDAGAHLVAALCRGYNLGRPEWMRNVFPHSHFSATSCPASLAENQRADYMARAQAYFDGAPVTGRSSVPAPAPAPAGIHVDLPAWTLPAGNFYGSIDGGEDSHGGYYEGERPAIAAIQRWLIRHGYAGAVDDSWADGLYEQPTVDAVTRFQRAERPNSTDRWGEVWADDLATMAANNG</sequence>
<dbReference type="Gene3D" id="1.10.101.10">
    <property type="entry name" value="PGBD-like superfamily/PGBD"/>
    <property type="match status" value="1"/>
</dbReference>
<dbReference type="EC" id="3.5.1.28" evidence="3"/>
<evidence type="ECO:0000256" key="3">
    <source>
        <dbReference type="ARBA" id="ARBA00011901"/>
    </source>
</evidence>
<evidence type="ECO:0000256" key="2">
    <source>
        <dbReference type="ARBA" id="ARBA00007553"/>
    </source>
</evidence>
<dbReference type="Proteomes" id="UP000223795">
    <property type="component" value="Segment"/>
</dbReference>
<dbReference type="GeneID" id="40072371"/>
<dbReference type="Pfam" id="PF01510">
    <property type="entry name" value="Amidase_2"/>
    <property type="match status" value="1"/>
</dbReference>
<dbReference type="Gene3D" id="3.40.80.10">
    <property type="entry name" value="Peptidoglycan recognition protein-like"/>
    <property type="match status" value="1"/>
</dbReference>
<dbReference type="GO" id="GO:0001897">
    <property type="term" value="P:symbiont-mediated cytolysis of host cell"/>
    <property type="evidence" value="ECO:0007669"/>
    <property type="project" value="UniProtKB-ARBA"/>
</dbReference>
<accession>A0A1D8ET80</accession>
<evidence type="ECO:0000256" key="6">
    <source>
        <dbReference type="ARBA" id="ARBA00022801"/>
    </source>
</evidence>
<name>A0A1D8ET80_9CAUD</name>
<dbReference type="GO" id="GO:0042742">
    <property type="term" value="P:defense response to bacterium"/>
    <property type="evidence" value="ECO:0007669"/>
    <property type="project" value="UniProtKB-KW"/>
</dbReference>
<keyword evidence="6" id="KW-0378">Hydrolase</keyword>
<keyword evidence="5" id="KW-0081">Bacteriolytic enzyme</keyword>
<evidence type="ECO:0000256" key="1">
    <source>
        <dbReference type="ARBA" id="ARBA00001561"/>
    </source>
</evidence>
<dbReference type="RefSeq" id="YP_009596772.1">
    <property type="nucleotide sequence ID" value="NC_041890.1"/>
</dbReference>
<protein>
    <recommendedName>
        <fullName evidence="3">N-acetylmuramoyl-L-alanine amidase</fullName>
        <ecNumber evidence="3">3.5.1.28</ecNumber>
    </recommendedName>
</protein>
<dbReference type="SUPFAM" id="SSF55846">
    <property type="entry name" value="N-acetylmuramoyl-L-alanine amidase-like"/>
    <property type="match status" value="1"/>
</dbReference>
<dbReference type="Pfam" id="PF01471">
    <property type="entry name" value="PG_binding_1"/>
    <property type="match status" value="1"/>
</dbReference>
<dbReference type="InterPro" id="IPR002477">
    <property type="entry name" value="Peptidoglycan-bd-like"/>
</dbReference>
<dbReference type="InterPro" id="IPR002502">
    <property type="entry name" value="Amidase_domain"/>
</dbReference>
<dbReference type="SUPFAM" id="SSF47090">
    <property type="entry name" value="PGBD-like"/>
    <property type="match status" value="1"/>
</dbReference>
<comment type="similarity">
    <text evidence="2">Belongs to the N-acetylmuramoyl-L-alanine amidase 2 family.</text>
</comment>